<evidence type="ECO:0000256" key="14">
    <source>
        <dbReference type="SAM" id="SignalP"/>
    </source>
</evidence>
<keyword evidence="7" id="KW-0408">Iron</keyword>
<dbReference type="AlphaFoldDB" id="A0A7W4JSL2"/>
<dbReference type="PROSITE" id="PS52016">
    <property type="entry name" value="TONB_DEPENDENT_REC_3"/>
    <property type="match status" value="1"/>
</dbReference>
<dbReference type="RefSeq" id="WP_183119232.1">
    <property type="nucleotide sequence ID" value="NZ_JABEQF010000005.1"/>
</dbReference>
<evidence type="ECO:0000256" key="3">
    <source>
        <dbReference type="ARBA" id="ARBA00022452"/>
    </source>
</evidence>
<dbReference type="Gene3D" id="2.170.130.10">
    <property type="entry name" value="TonB-dependent receptor, plug domain"/>
    <property type="match status" value="1"/>
</dbReference>
<dbReference type="GO" id="GO:0009279">
    <property type="term" value="C:cell outer membrane"/>
    <property type="evidence" value="ECO:0007669"/>
    <property type="project" value="UniProtKB-SubCell"/>
</dbReference>
<keyword evidence="6 14" id="KW-0732">Signal</keyword>
<evidence type="ECO:0000256" key="13">
    <source>
        <dbReference type="RuleBase" id="RU003357"/>
    </source>
</evidence>
<keyword evidence="10 12" id="KW-0472">Membrane</keyword>
<dbReference type="GO" id="GO:0015344">
    <property type="term" value="F:siderophore uptake transmembrane transporter activity"/>
    <property type="evidence" value="ECO:0007669"/>
    <property type="project" value="TreeGrafter"/>
</dbReference>
<dbReference type="InterPro" id="IPR037066">
    <property type="entry name" value="Plug_dom_sf"/>
</dbReference>
<organism evidence="17 18">
    <name type="scientific">Gluconacetobacter azotocaptans</name>
    <dbReference type="NCBI Taxonomy" id="142834"/>
    <lineage>
        <taxon>Bacteria</taxon>
        <taxon>Pseudomonadati</taxon>
        <taxon>Pseudomonadota</taxon>
        <taxon>Alphaproteobacteria</taxon>
        <taxon>Acetobacterales</taxon>
        <taxon>Acetobacteraceae</taxon>
        <taxon>Gluconacetobacter</taxon>
    </lineage>
</organism>
<feature type="chain" id="PRO_5030668428" evidence="14">
    <location>
        <begin position="24"/>
        <end position="789"/>
    </location>
</feature>
<comment type="subcellular location">
    <subcellularLocation>
        <location evidence="1 12">Cell outer membrane</location>
        <topology evidence="1 12">Multi-pass membrane protein</topology>
    </subcellularLocation>
</comment>
<dbReference type="Gene3D" id="2.40.170.20">
    <property type="entry name" value="TonB-dependent receptor, beta-barrel domain"/>
    <property type="match status" value="1"/>
</dbReference>
<sequence>MKRVFCLLTSASALALAATQAHGQVRPASGVQTRPAAVPHVAPPRKGTVLRAAHPPPASTEEISVFGGGSTRQMTSVSARMIEQLAPGTTVLKALNRLPGVNFQSADPFGAYEYSISLYVRGFSAAQLGFTLDDIPLGDQTYPSWNGLAQNRAVISENVGRANVSQGAGALGVAATSALGGAIQIYTADPSNRMGGTLQQTFGSNDTFRTFARFNSGRLNRSGTKFALSYAHTTLDKWKGAGGNIADQVNFKLVQPIRNESKASLFFDWDQSQQADYQDLSLDDISALGQRWDNYFPDYAAAYNAALGIYTHGETRASDPKDAAYYAGNTIRRDFLSGLTFDLRLTDRLRSKTTFYGSGESGESSWWNPYVMSPNGAPMIQRSTNPSNERFGFLSSGEYTLGRNTIEGGVWYEHNTFTQLRYYYNAPLLTPGIQVDPFVWPTGAFAEPWGYRFNTNTFQFHLQDTFRVTPNITLQAGFRSLYSRTSDQILANDPLYTGLPSLPSGSMTAADAFLPQFSGRWRFLPQHELFFDISKNMRTFPPSGFSSTPASPWSVATQGQFDQLKKTLHPESDWVYEAGYRFTSPYFVGLLSAYRVDFSNRQQALTYGNFAFSTSILTNVGSVQTNGVEASGTLTPFRHIPWLRMLSLYNSISYNRSLLRNDYTQMGVQYPVRGKNIPNMPQLMYKGSLSYSYRGFSADLDVNYLGHRYLDYMNEARVPGYWLTSLGASYRFGSIGPLDNLTLQFNVYNLTNIKYIATMGEDGNPSQGDYQALMPGAPRQFFGTVRMDF</sequence>
<dbReference type="SUPFAM" id="SSF56935">
    <property type="entry name" value="Porins"/>
    <property type="match status" value="1"/>
</dbReference>
<evidence type="ECO:0000259" key="15">
    <source>
        <dbReference type="Pfam" id="PF00593"/>
    </source>
</evidence>
<dbReference type="PANTHER" id="PTHR32552:SF89">
    <property type="entry name" value="CATECHOLATE SIDEROPHORE RECEPTOR FIU"/>
    <property type="match status" value="1"/>
</dbReference>
<evidence type="ECO:0000256" key="4">
    <source>
        <dbReference type="ARBA" id="ARBA00022496"/>
    </source>
</evidence>
<keyword evidence="8" id="KW-0406">Ion transport</keyword>
<gene>
    <name evidence="17" type="ORF">HLH34_09035</name>
</gene>
<evidence type="ECO:0000313" key="17">
    <source>
        <dbReference type="EMBL" id="MBB2190112.1"/>
    </source>
</evidence>
<comment type="caution">
    <text evidence="17">The sequence shown here is derived from an EMBL/GenBank/DDBJ whole genome shotgun (WGS) entry which is preliminary data.</text>
</comment>
<keyword evidence="2 12" id="KW-0813">Transport</keyword>
<reference evidence="17 18" key="1">
    <citation type="submission" date="2020-04" db="EMBL/GenBank/DDBJ databases">
        <title>Description of novel Gluconacetobacter.</title>
        <authorList>
            <person name="Sombolestani A."/>
        </authorList>
    </citation>
    <scope>NUCLEOTIDE SEQUENCE [LARGE SCALE GENOMIC DNA]</scope>
    <source>
        <strain evidence="17 18">LMG 21311</strain>
    </source>
</reference>
<evidence type="ECO:0000313" key="18">
    <source>
        <dbReference type="Proteomes" id="UP000555756"/>
    </source>
</evidence>
<keyword evidence="11 12" id="KW-0998">Cell outer membrane</keyword>
<dbReference type="Pfam" id="PF00593">
    <property type="entry name" value="TonB_dep_Rec_b-barrel"/>
    <property type="match status" value="1"/>
</dbReference>
<keyword evidence="18" id="KW-1185">Reference proteome</keyword>
<keyword evidence="17" id="KW-0675">Receptor</keyword>
<proteinExistence type="inferred from homology"/>
<feature type="domain" description="TonB-dependent receptor plug" evidence="16">
    <location>
        <begin position="71"/>
        <end position="181"/>
    </location>
</feature>
<evidence type="ECO:0000256" key="10">
    <source>
        <dbReference type="ARBA" id="ARBA00023136"/>
    </source>
</evidence>
<accession>A0A7W4JSL2</accession>
<dbReference type="InterPro" id="IPR000531">
    <property type="entry name" value="Beta-barrel_TonB"/>
</dbReference>
<evidence type="ECO:0000256" key="6">
    <source>
        <dbReference type="ARBA" id="ARBA00022729"/>
    </source>
</evidence>
<comment type="similarity">
    <text evidence="12 13">Belongs to the TonB-dependent receptor family.</text>
</comment>
<dbReference type="InterPro" id="IPR036942">
    <property type="entry name" value="Beta-barrel_TonB_sf"/>
</dbReference>
<evidence type="ECO:0000259" key="16">
    <source>
        <dbReference type="Pfam" id="PF07715"/>
    </source>
</evidence>
<protein>
    <submittedName>
        <fullName evidence="17">TonB-dependent receptor</fullName>
    </submittedName>
</protein>
<evidence type="ECO:0000256" key="12">
    <source>
        <dbReference type="PROSITE-ProRule" id="PRU01360"/>
    </source>
</evidence>
<dbReference type="Proteomes" id="UP000555756">
    <property type="component" value="Unassembled WGS sequence"/>
</dbReference>
<evidence type="ECO:0000256" key="5">
    <source>
        <dbReference type="ARBA" id="ARBA00022692"/>
    </source>
</evidence>
<feature type="signal peptide" evidence="14">
    <location>
        <begin position="1"/>
        <end position="23"/>
    </location>
</feature>
<evidence type="ECO:0000256" key="9">
    <source>
        <dbReference type="ARBA" id="ARBA00023077"/>
    </source>
</evidence>
<evidence type="ECO:0000256" key="8">
    <source>
        <dbReference type="ARBA" id="ARBA00023065"/>
    </source>
</evidence>
<feature type="domain" description="TonB-dependent receptor-like beta-barrel" evidence="15">
    <location>
        <begin position="279"/>
        <end position="750"/>
    </location>
</feature>
<evidence type="ECO:0000256" key="1">
    <source>
        <dbReference type="ARBA" id="ARBA00004571"/>
    </source>
</evidence>
<evidence type="ECO:0000256" key="7">
    <source>
        <dbReference type="ARBA" id="ARBA00023004"/>
    </source>
</evidence>
<keyword evidence="3 12" id="KW-1134">Transmembrane beta strand</keyword>
<evidence type="ECO:0000256" key="2">
    <source>
        <dbReference type="ARBA" id="ARBA00022448"/>
    </source>
</evidence>
<evidence type="ECO:0000256" key="11">
    <source>
        <dbReference type="ARBA" id="ARBA00023237"/>
    </source>
</evidence>
<dbReference type="EMBL" id="JABEQF010000005">
    <property type="protein sequence ID" value="MBB2190112.1"/>
    <property type="molecule type" value="Genomic_DNA"/>
</dbReference>
<dbReference type="PANTHER" id="PTHR32552">
    <property type="entry name" value="FERRICHROME IRON RECEPTOR-RELATED"/>
    <property type="match status" value="1"/>
</dbReference>
<keyword evidence="4" id="KW-0410">Iron transport</keyword>
<keyword evidence="9 13" id="KW-0798">TonB box</keyword>
<name>A0A7W4JSL2_9PROT</name>
<dbReference type="Pfam" id="PF07715">
    <property type="entry name" value="Plug"/>
    <property type="match status" value="1"/>
</dbReference>
<dbReference type="InterPro" id="IPR039426">
    <property type="entry name" value="TonB-dep_rcpt-like"/>
</dbReference>
<keyword evidence="5 12" id="KW-0812">Transmembrane</keyword>
<dbReference type="InterPro" id="IPR012910">
    <property type="entry name" value="Plug_dom"/>
</dbReference>